<dbReference type="HOGENOM" id="CLU_074527_0_0_4"/>
<sequence length="309" mass="33424">MLARLQRLVILAVTLAALGWLVGWASEGRPVLAVAGALVLAFGYVFILAVEFVLLACLHGRDETPRAGPLQLLRAWLGECVVAWQVFVWRQPFHAARYPDVPGRPGVRGVVFVHGYVCNRGLWGPWLARCTAEQRPYVAVDLEPVFSDLDIYVPQLEAAVARLEQSTGLPPLLVCHSMGGLVARAWLAATPGAATRVQHVITIGSPHRGTWLARLSRTTNSRHMRQASEWITGLAAREPALHTGRFTCFYSHADNIVFPACAATLPGADNRHLPATAHVAMVFHPEVVSEAARWLAASSSCVAGGASGR</sequence>
<evidence type="ECO:0000313" key="3">
    <source>
        <dbReference type="EMBL" id="ABM93311.1"/>
    </source>
</evidence>
<dbReference type="EC" id="3.1.-.-" evidence="3"/>
<dbReference type="ESTHER" id="metpp-a2scm2">
    <property type="family name" value="PGAP1"/>
</dbReference>
<proteinExistence type="predicted"/>
<dbReference type="GO" id="GO:0016788">
    <property type="term" value="F:hydrolase activity, acting on ester bonds"/>
    <property type="evidence" value="ECO:0007669"/>
    <property type="project" value="InterPro"/>
</dbReference>
<gene>
    <name evidence="3" type="ordered locus">Mpe_A0349</name>
</gene>
<accession>A2SCM2</accession>
<name>A2SCM2_METPP</name>
<keyword evidence="4" id="KW-1185">Reference proteome</keyword>
<dbReference type="AlphaFoldDB" id="A2SCM2"/>
<dbReference type="Proteomes" id="UP000000366">
    <property type="component" value="Chromosome"/>
</dbReference>
<feature type="domain" description="GPI inositol-deacylase PGAP1-like alpha/beta" evidence="2">
    <location>
        <begin position="173"/>
        <end position="212"/>
    </location>
</feature>
<keyword evidence="1 3" id="KW-0812">Transmembrane</keyword>
<dbReference type="InterPro" id="IPR029058">
    <property type="entry name" value="AB_hydrolase_fold"/>
</dbReference>
<dbReference type="Gene3D" id="3.40.50.1820">
    <property type="entry name" value="alpha/beta hydrolase"/>
    <property type="match status" value="1"/>
</dbReference>
<reference evidence="3 4" key="1">
    <citation type="journal article" date="2007" name="J. Bacteriol.">
        <title>Whole-genome analysis of the methyl tert-butyl ether-degrading beta-proteobacterium Methylibium petroleiphilum PM1.</title>
        <authorList>
            <person name="Kane S.R."/>
            <person name="Chakicherla A.Y."/>
            <person name="Chain P.S.G."/>
            <person name="Schmidt R."/>
            <person name="Shin M.W."/>
            <person name="Legler T.C."/>
            <person name="Scow K.M."/>
            <person name="Larimer F.W."/>
            <person name="Lucas S.M."/>
            <person name="Richardson P.M."/>
            <person name="Hristova K.R."/>
        </authorList>
    </citation>
    <scope>NUCLEOTIDE SEQUENCE [LARGE SCALE GENOMIC DNA]</scope>
    <source>
        <strain evidence="4">ATCC BAA-1232 / LMG 22953 / PM1</strain>
    </source>
</reference>
<organism evidence="3 4">
    <name type="scientific">Methylibium petroleiphilum (strain ATCC BAA-1232 / LMG 22953 / PM1)</name>
    <dbReference type="NCBI Taxonomy" id="420662"/>
    <lineage>
        <taxon>Bacteria</taxon>
        <taxon>Pseudomonadati</taxon>
        <taxon>Pseudomonadota</taxon>
        <taxon>Betaproteobacteria</taxon>
        <taxon>Burkholderiales</taxon>
        <taxon>Sphaerotilaceae</taxon>
        <taxon>Methylibium</taxon>
    </lineage>
</organism>
<dbReference type="PANTHER" id="PTHR37946">
    <property type="entry name" value="SLL1969 PROTEIN"/>
    <property type="match status" value="1"/>
</dbReference>
<dbReference type="EMBL" id="CP000555">
    <property type="protein sequence ID" value="ABM93311.1"/>
    <property type="molecule type" value="Genomic_DNA"/>
</dbReference>
<dbReference type="Pfam" id="PF07819">
    <property type="entry name" value="PGAP1"/>
    <property type="match status" value="1"/>
</dbReference>
<evidence type="ECO:0000313" key="4">
    <source>
        <dbReference type="Proteomes" id="UP000000366"/>
    </source>
</evidence>
<evidence type="ECO:0000259" key="2">
    <source>
        <dbReference type="Pfam" id="PF07819"/>
    </source>
</evidence>
<dbReference type="InterPro" id="IPR012908">
    <property type="entry name" value="PGAP1-ab_dom-like"/>
</dbReference>
<keyword evidence="1" id="KW-1133">Transmembrane helix</keyword>
<keyword evidence="1" id="KW-0472">Membrane</keyword>
<dbReference type="RefSeq" id="WP_011827950.1">
    <property type="nucleotide sequence ID" value="NC_008825.1"/>
</dbReference>
<dbReference type="eggNOG" id="COG1075">
    <property type="taxonomic scope" value="Bacteria"/>
</dbReference>
<dbReference type="STRING" id="420662.Mpe_A0349"/>
<feature type="transmembrane region" description="Helical" evidence="1">
    <location>
        <begin position="35"/>
        <end position="58"/>
    </location>
</feature>
<keyword evidence="3" id="KW-0378">Hydrolase</keyword>
<dbReference type="KEGG" id="mpt:Mpe_A0349"/>
<dbReference type="PANTHER" id="PTHR37946:SF1">
    <property type="entry name" value="SLL1969 PROTEIN"/>
    <property type="match status" value="1"/>
</dbReference>
<dbReference type="SUPFAM" id="SSF53474">
    <property type="entry name" value="alpha/beta-Hydrolases"/>
    <property type="match status" value="1"/>
</dbReference>
<evidence type="ECO:0000256" key="1">
    <source>
        <dbReference type="SAM" id="Phobius"/>
    </source>
</evidence>
<protein>
    <submittedName>
        <fullName evidence="3">Putative lipase transmembrane protein</fullName>
        <ecNumber evidence="3">3.1.-.-</ecNumber>
    </submittedName>
</protein>